<proteinExistence type="inferred from homology"/>
<keyword evidence="6" id="KW-0812">Transmembrane</keyword>
<feature type="signal peptide" evidence="10">
    <location>
        <begin position="1"/>
        <end position="18"/>
    </location>
</feature>
<dbReference type="InterPro" id="IPR006260">
    <property type="entry name" value="TonB/TolA_C"/>
</dbReference>
<evidence type="ECO:0000313" key="13">
    <source>
        <dbReference type="Proteomes" id="UP001517247"/>
    </source>
</evidence>
<dbReference type="PANTHER" id="PTHR33446:SF2">
    <property type="entry name" value="PROTEIN TONB"/>
    <property type="match status" value="1"/>
</dbReference>
<keyword evidence="10" id="KW-0732">Signal</keyword>
<evidence type="ECO:0000256" key="1">
    <source>
        <dbReference type="ARBA" id="ARBA00004383"/>
    </source>
</evidence>
<evidence type="ECO:0000256" key="10">
    <source>
        <dbReference type="SAM" id="SignalP"/>
    </source>
</evidence>
<comment type="similarity">
    <text evidence="2">Belongs to the TonB family.</text>
</comment>
<feature type="domain" description="TonB C-terminal" evidence="11">
    <location>
        <begin position="200"/>
        <end position="291"/>
    </location>
</feature>
<evidence type="ECO:0000256" key="5">
    <source>
        <dbReference type="ARBA" id="ARBA00022519"/>
    </source>
</evidence>
<name>A0ABW9J6C4_9SPHI</name>
<dbReference type="SUPFAM" id="SSF74653">
    <property type="entry name" value="TolA/TonB C-terminal domain"/>
    <property type="match status" value="1"/>
</dbReference>
<keyword evidence="8" id="KW-1133">Transmembrane helix</keyword>
<dbReference type="PROSITE" id="PS52015">
    <property type="entry name" value="TONB_CTD"/>
    <property type="match status" value="1"/>
</dbReference>
<dbReference type="Gene3D" id="3.90.930.1">
    <property type="match status" value="1"/>
</dbReference>
<evidence type="ECO:0000256" key="9">
    <source>
        <dbReference type="ARBA" id="ARBA00023136"/>
    </source>
</evidence>
<dbReference type="SUPFAM" id="SSF82185">
    <property type="entry name" value="Histone H3 K4-specific methyltransferase SET7/9 N-terminal domain"/>
    <property type="match status" value="1"/>
</dbReference>
<comment type="subcellular location">
    <subcellularLocation>
        <location evidence="1">Cell inner membrane</location>
        <topology evidence="1">Single-pass membrane protein</topology>
        <orientation evidence="1">Periplasmic side</orientation>
    </subcellularLocation>
</comment>
<keyword evidence="3" id="KW-0813">Transport</keyword>
<gene>
    <name evidence="12" type="ORF">E6A44_010970</name>
</gene>
<evidence type="ECO:0000256" key="3">
    <source>
        <dbReference type="ARBA" id="ARBA00022448"/>
    </source>
</evidence>
<sequence length="291" mass="33515">MKKLTLILLLAITKIGFAQNSQQDTTLIYSSPMYTKDPVRSKWRPVIKRAGEFYQVSFFDRKDVLQEIISFEDRELTVRKGAYSSYQKGKLKEKGAYDKGHKNGEWITYQTDGETQRKVENFTHGKLDGRYTEYWNGNKEEGSYVSGKKTGIWKFTYKEGKPAGEEVYDEAGKKVDGKYYSKEGNVVKYEDLFAPPSYEGGLKEFYKYLSTEIKYPTQSLKQKIEGTVKLSFIVRKNGDVESVEILEAPNNELAIEAIRVLQMAPDWVPGKQFGEVTSVKYNIPIKFSLRR</sequence>
<feature type="chain" id="PRO_5046875120" evidence="10">
    <location>
        <begin position="19"/>
        <end position="291"/>
    </location>
</feature>
<keyword evidence="5" id="KW-0997">Cell inner membrane</keyword>
<organism evidence="12 13">
    <name type="scientific">Pedobacter ureilyticus</name>
    <dbReference type="NCBI Taxonomy" id="1393051"/>
    <lineage>
        <taxon>Bacteria</taxon>
        <taxon>Pseudomonadati</taxon>
        <taxon>Bacteroidota</taxon>
        <taxon>Sphingobacteriia</taxon>
        <taxon>Sphingobacteriales</taxon>
        <taxon>Sphingobacteriaceae</taxon>
        <taxon>Pedobacter</taxon>
    </lineage>
</organism>
<dbReference type="InterPro" id="IPR037682">
    <property type="entry name" value="TonB_C"/>
</dbReference>
<evidence type="ECO:0000256" key="6">
    <source>
        <dbReference type="ARBA" id="ARBA00022692"/>
    </source>
</evidence>
<keyword evidence="7" id="KW-0653">Protein transport</keyword>
<evidence type="ECO:0000256" key="4">
    <source>
        <dbReference type="ARBA" id="ARBA00022475"/>
    </source>
</evidence>
<reference evidence="12 13" key="1">
    <citation type="submission" date="2024-12" db="EMBL/GenBank/DDBJ databases">
        <authorList>
            <person name="Hu S."/>
        </authorList>
    </citation>
    <scope>NUCLEOTIDE SEQUENCE [LARGE SCALE GENOMIC DNA]</scope>
    <source>
        <strain evidence="12 13">THG-T11</strain>
    </source>
</reference>
<evidence type="ECO:0000259" key="11">
    <source>
        <dbReference type="PROSITE" id="PS52015"/>
    </source>
</evidence>
<comment type="caution">
    <text evidence="12">The sequence shown here is derived from an EMBL/GenBank/DDBJ whole genome shotgun (WGS) entry which is preliminary data.</text>
</comment>
<evidence type="ECO:0000256" key="2">
    <source>
        <dbReference type="ARBA" id="ARBA00006555"/>
    </source>
</evidence>
<accession>A0ABW9J6C4</accession>
<dbReference type="Gene3D" id="3.30.1150.10">
    <property type="match status" value="1"/>
</dbReference>
<dbReference type="NCBIfam" id="TIGR01352">
    <property type="entry name" value="tonB_Cterm"/>
    <property type="match status" value="1"/>
</dbReference>
<dbReference type="PANTHER" id="PTHR33446">
    <property type="entry name" value="PROTEIN TONB-RELATED"/>
    <property type="match status" value="1"/>
</dbReference>
<keyword evidence="4" id="KW-1003">Cell membrane</keyword>
<keyword evidence="9" id="KW-0472">Membrane</keyword>
<dbReference type="Proteomes" id="UP001517247">
    <property type="component" value="Unassembled WGS sequence"/>
</dbReference>
<dbReference type="InterPro" id="IPR051045">
    <property type="entry name" value="TonB-dependent_transducer"/>
</dbReference>
<evidence type="ECO:0000256" key="7">
    <source>
        <dbReference type="ARBA" id="ARBA00022927"/>
    </source>
</evidence>
<keyword evidence="13" id="KW-1185">Reference proteome</keyword>
<dbReference type="RefSeq" id="WP_138723195.1">
    <property type="nucleotide sequence ID" value="NZ_SSHJ02000006.1"/>
</dbReference>
<dbReference type="EMBL" id="SSHJ02000006">
    <property type="protein sequence ID" value="MFN0256097.1"/>
    <property type="molecule type" value="Genomic_DNA"/>
</dbReference>
<protein>
    <submittedName>
        <fullName evidence="12">TonB family protein</fullName>
    </submittedName>
</protein>
<evidence type="ECO:0000313" key="12">
    <source>
        <dbReference type="EMBL" id="MFN0256097.1"/>
    </source>
</evidence>
<evidence type="ECO:0000256" key="8">
    <source>
        <dbReference type="ARBA" id="ARBA00022989"/>
    </source>
</evidence>
<dbReference type="Pfam" id="PF03544">
    <property type="entry name" value="TonB_C"/>
    <property type="match status" value="1"/>
</dbReference>